<evidence type="ECO:0000256" key="1">
    <source>
        <dbReference type="ARBA" id="ARBA00022572"/>
    </source>
</evidence>
<dbReference type="SMART" id="SM00192">
    <property type="entry name" value="LDLa"/>
    <property type="match status" value="4"/>
</dbReference>
<evidence type="ECO:0000256" key="3">
    <source>
        <dbReference type="PROSITE-ProRule" id="PRU00121"/>
    </source>
</evidence>
<evidence type="ECO:0000256" key="2">
    <source>
        <dbReference type="ARBA" id="ARBA00023157"/>
    </source>
</evidence>
<feature type="disulfide bond" evidence="4">
    <location>
        <begin position="125"/>
        <end position="140"/>
    </location>
</feature>
<dbReference type="KEGG" id="bfo:118408997"/>
<dbReference type="InterPro" id="IPR000001">
    <property type="entry name" value="Kringle"/>
</dbReference>
<feature type="disulfide bond" evidence="3">
    <location>
        <begin position="162"/>
        <end position="201"/>
    </location>
</feature>
<evidence type="ECO:0000313" key="6">
    <source>
        <dbReference type="Proteomes" id="UP000001554"/>
    </source>
</evidence>
<feature type="disulfide bond" evidence="4">
    <location>
        <begin position="9"/>
        <end position="27"/>
    </location>
</feature>
<feature type="disulfide bond" evidence="4">
    <location>
        <begin position="113"/>
        <end position="131"/>
    </location>
</feature>
<dbReference type="Proteomes" id="UP000001554">
    <property type="component" value="Unplaced"/>
</dbReference>
<dbReference type="InterPro" id="IPR013806">
    <property type="entry name" value="Kringle-like"/>
</dbReference>
<evidence type="ECO:0000256" key="4">
    <source>
        <dbReference type="PROSITE-ProRule" id="PRU00124"/>
    </source>
</evidence>
<dbReference type="Pfam" id="PF00051">
    <property type="entry name" value="Kringle"/>
    <property type="match status" value="1"/>
</dbReference>
<reference evidence="7" key="1">
    <citation type="submission" date="2025-08" db="UniProtKB">
        <authorList>
            <consortium name="RefSeq"/>
        </authorList>
    </citation>
    <scope>IDENTIFICATION</scope>
    <source>
        <strain evidence="7">S238N-H82</strain>
        <tissue evidence="7">Testes</tissue>
    </source>
</reference>
<dbReference type="OrthoDB" id="2019384at2759"/>
<dbReference type="PRINTS" id="PR00261">
    <property type="entry name" value="LDLRECEPTOR"/>
</dbReference>
<accession>A0A9J7KL97</accession>
<keyword evidence="2 3" id="KW-1015">Disulfide bond</keyword>
<feature type="disulfide bond" evidence="4">
    <location>
        <begin position="93"/>
        <end position="108"/>
    </location>
</feature>
<feature type="disulfide bond" evidence="3">
    <location>
        <begin position="190"/>
        <end position="213"/>
    </location>
</feature>
<dbReference type="GeneID" id="118408997"/>
<feature type="disulfide bond" evidence="4">
    <location>
        <begin position="21"/>
        <end position="36"/>
    </location>
</feature>
<dbReference type="Gene3D" id="2.40.20.10">
    <property type="entry name" value="Plasminogen Kringle 4"/>
    <property type="match status" value="1"/>
</dbReference>
<dbReference type="PANTHER" id="PTHR20851:SF0">
    <property type="entry name" value="APOLIPOPROTEIN(A)"/>
    <property type="match status" value="1"/>
</dbReference>
<dbReference type="PANTHER" id="PTHR20851">
    <property type="entry name" value="DORSAL INTERACTING PROTEIN 3"/>
    <property type="match status" value="1"/>
</dbReference>
<dbReference type="Pfam" id="PF00057">
    <property type="entry name" value="Ldl_recept_a"/>
    <property type="match status" value="4"/>
</dbReference>
<sequence length="335" mass="37171">CSGFDTRVCTDGKCGVYEVLCDGIVDCEDGSDENNCSAVATETCANGHVINKQLVCDGGKDCEDESDEQNCCERLQGGKSCSNGNCVSFANICDGKDDCGDGSDELSCPVGVCDNGGVYYMRARCDGMNDCGDNSDEQNCNCYYLRDKGTSYRGRANRYSSCQFWTSQYPHTHNHTPQAYPRAGLERNYCRNPDGKDRPWCYTNNLLIRWRYCDDVFACDGMITLLPLVGFIRNAEVACDGRPGLRRLRFHNHVSRRRAGFVPEEHAVLQPRLRITSGRKTTSELTGYFVDKHTGRQHRLQFDGGRQFLRFSCATSNGGAMEPEAPADLGQTIST</sequence>
<dbReference type="SUPFAM" id="SSF57424">
    <property type="entry name" value="LDL receptor-like module"/>
    <property type="match status" value="4"/>
</dbReference>
<dbReference type="CDD" id="cd00112">
    <property type="entry name" value="LDLa"/>
    <property type="match status" value="4"/>
</dbReference>
<feature type="domain" description="Kringle" evidence="5">
    <location>
        <begin position="143"/>
        <end position="219"/>
    </location>
</feature>
<dbReference type="AlphaFoldDB" id="A0A9J7KL97"/>
<dbReference type="PROSITE" id="PS00021">
    <property type="entry name" value="KRINGLE_1"/>
    <property type="match status" value="1"/>
</dbReference>
<dbReference type="InterPro" id="IPR036055">
    <property type="entry name" value="LDL_receptor-like_sf"/>
</dbReference>
<dbReference type="CDD" id="cd00108">
    <property type="entry name" value="KR"/>
    <property type="match status" value="1"/>
</dbReference>
<dbReference type="SMART" id="SM00130">
    <property type="entry name" value="KR"/>
    <property type="match status" value="1"/>
</dbReference>
<dbReference type="SUPFAM" id="SSF57440">
    <property type="entry name" value="Kringle-like"/>
    <property type="match status" value="1"/>
</dbReference>
<dbReference type="InterPro" id="IPR038178">
    <property type="entry name" value="Kringle_sf"/>
</dbReference>
<feature type="non-terminal residue" evidence="7">
    <location>
        <position position="1"/>
    </location>
</feature>
<comment type="caution">
    <text evidence="3">Lacks conserved residue(s) required for the propagation of feature annotation.</text>
</comment>
<dbReference type="PRINTS" id="PR00018">
    <property type="entry name" value="KRINGLE"/>
</dbReference>
<evidence type="ECO:0000313" key="7">
    <source>
        <dbReference type="RefSeq" id="XP_035665753.1"/>
    </source>
</evidence>
<dbReference type="InterPro" id="IPR002172">
    <property type="entry name" value="LDrepeatLR_classA_rpt"/>
</dbReference>
<protein>
    <submittedName>
        <fullName evidence="7">Sortilin-related receptor-like</fullName>
    </submittedName>
</protein>
<dbReference type="RefSeq" id="XP_035665753.1">
    <property type="nucleotide sequence ID" value="XM_035809860.1"/>
</dbReference>
<dbReference type="PROSITE" id="PS50070">
    <property type="entry name" value="KRINGLE_2"/>
    <property type="match status" value="1"/>
</dbReference>
<dbReference type="PROSITE" id="PS01209">
    <property type="entry name" value="LDLRA_1"/>
    <property type="match status" value="1"/>
</dbReference>
<organism evidence="6 7">
    <name type="scientific">Branchiostoma floridae</name>
    <name type="common">Florida lancelet</name>
    <name type="synonym">Amphioxus</name>
    <dbReference type="NCBI Taxonomy" id="7739"/>
    <lineage>
        <taxon>Eukaryota</taxon>
        <taxon>Metazoa</taxon>
        <taxon>Chordata</taxon>
        <taxon>Cephalochordata</taxon>
        <taxon>Leptocardii</taxon>
        <taxon>Amphioxiformes</taxon>
        <taxon>Branchiostomatidae</taxon>
        <taxon>Branchiostoma</taxon>
    </lineage>
</organism>
<keyword evidence="1 3" id="KW-0420">Kringle</keyword>
<name>A0A9J7KL97_BRAFL</name>
<dbReference type="InterPro" id="IPR018056">
    <property type="entry name" value="Kringle_CS"/>
</dbReference>
<dbReference type="PROSITE" id="PS50068">
    <property type="entry name" value="LDLRA_2"/>
    <property type="match status" value="4"/>
</dbReference>
<feature type="disulfide bond" evidence="4">
    <location>
        <begin position="44"/>
        <end position="62"/>
    </location>
</feature>
<evidence type="ECO:0000259" key="5">
    <source>
        <dbReference type="PROSITE" id="PS50070"/>
    </source>
</evidence>
<feature type="disulfide bond" evidence="4">
    <location>
        <begin position="81"/>
        <end position="99"/>
    </location>
</feature>
<feature type="disulfide bond" evidence="4">
    <location>
        <begin position="56"/>
        <end position="71"/>
    </location>
</feature>
<keyword evidence="6" id="KW-1185">Reference proteome</keyword>
<dbReference type="InterPro" id="IPR023415">
    <property type="entry name" value="LDLR_class-A_CS"/>
</dbReference>
<gene>
    <name evidence="7" type="primary">LOC118408997</name>
</gene>
<dbReference type="FunFam" id="2.40.20.10:FF:000039">
    <property type="entry name" value="Metalloendopeptidase"/>
    <property type="match status" value="1"/>
</dbReference>
<proteinExistence type="predicted"/>
<dbReference type="Gene3D" id="4.10.400.10">
    <property type="entry name" value="Low-density Lipoprotein Receptor"/>
    <property type="match status" value="4"/>
</dbReference>